<evidence type="ECO:0000313" key="4">
    <source>
        <dbReference type="EMBL" id="CAB4788783.1"/>
    </source>
</evidence>
<dbReference type="PANTHER" id="PTHR48081:SF8">
    <property type="entry name" value="ALPHA_BETA HYDROLASE FOLD-3 DOMAIN-CONTAINING PROTEIN-RELATED"/>
    <property type="match status" value="1"/>
</dbReference>
<sequence>MAAEQSGTQLRAGRGTIPGRVSTDGGDSVGYRFDTEWEAAVAPLLRAMERAPKLPVGDALGRRAAIDGMMATFGEQRAVVTDVDVATYRTNSFDGAQVELRWYSKRGSDATNAVLYLHGGGMICGSLDIYDSLVRNSVSKSGIPMLAVEYRLAPEHPHPTPVEDCFAALAWLSEQAAVLGVDPSRIAVYGDSAGGGLAAGTALIARDRGVPLARQILVYPMIDDRTEVDPALVPFLMWTYEDNETGWRALLGDTYRTEHVSPYAAPARAADLSGLAPAYIEVGELDAFRDENIAYARRLAQAGVSVELHVHPGVPHAFEALAPKVAVARRSAADRLRALTSF</sequence>
<dbReference type="AlphaFoldDB" id="A0A6J6WZV9"/>
<dbReference type="SUPFAM" id="SSF53474">
    <property type="entry name" value="alpha/beta-Hydrolases"/>
    <property type="match status" value="1"/>
</dbReference>
<name>A0A6J6WZV9_9ZZZZ</name>
<dbReference type="PANTHER" id="PTHR48081">
    <property type="entry name" value="AB HYDROLASE SUPERFAMILY PROTEIN C4A8.06C"/>
    <property type="match status" value="1"/>
</dbReference>
<feature type="domain" description="Alpha/beta hydrolase fold-3" evidence="3">
    <location>
        <begin position="114"/>
        <end position="319"/>
    </location>
</feature>
<evidence type="ECO:0000256" key="2">
    <source>
        <dbReference type="SAM" id="MobiDB-lite"/>
    </source>
</evidence>
<dbReference type="InterPro" id="IPR013094">
    <property type="entry name" value="AB_hydrolase_3"/>
</dbReference>
<keyword evidence="1" id="KW-0378">Hydrolase</keyword>
<proteinExistence type="predicted"/>
<accession>A0A6J6WZV9</accession>
<dbReference type="InterPro" id="IPR050300">
    <property type="entry name" value="GDXG_lipolytic_enzyme"/>
</dbReference>
<dbReference type="Pfam" id="PF07859">
    <property type="entry name" value="Abhydrolase_3"/>
    <property type="match status" value="1"/>
</dbReference>
<feature type="region of interest" description="Disordered" evidence="2">
    <location>
        <begin position="1"/>
        <end position="25"/>
    </location>
</feature>
<evidence type="ECO:0000259" key="3">
    <source>
        <dbReference type="Pfam" id="PF07859"/>
    </source>
</evidence>
<organism evidence="4">
    <name type="scientific">freshwater metagenome</name>
    <dbReference type="NCBI Taxonomy" id="449393"/>
    <lineage>
        <taxon>unclassified sequences</taxon>
        <taxon>metagenomes</taxon>
        <taxon>ecological metagenomes</taxon>
    </lineage>
</organism>
<dbReference type="EMBL" id="CAFAAJ010000002">
    <property type="protein sequence ID" value="CAB4788783.1"/>
    <property type="molecule type" value="Genomic_DNA"/>
</dbReference>
<dbReference type="Gene3D" id="3.40.50.1820">
    <property type="entry name" value="alpha/beta hydrolase"/>
    <property type="match status" value="1"/>
</dbReference>
<reference evidence="4" key="1">
    <citation type="submission" date="2020-05" db="EMBL/GenBank/DDBJ databases">
        <authorList>
            <person name="Chiriac C."/>
            <person name="Salcher M."/>
            <person name="Ghai R."/>
            <person name="Kavagutti S V."/>
        </authorList>
    </citation>
    <scope>NUCLEOTIDE SEQUENCE</scope>
</reference>
<protein>
    <submittedName>
        <fullName evidence="4">Unannotated protein</fullName>
    </submittedName>
</protein>
<dbReference type="InterPro" id="IPR029058">
    <property type="entry name" value="AB_hydrolase_fold"/>
</dbReference>
<evidence type="ECO:0000256" key="1">
    <source>
        <dbReference type="ARBA" id="ARBA00022801"/>
    </source>
</evidence>
<gene>
    <name evidence="4" type="ORF">UFOPK3001_00052</name>
</gene>
<dbReference type="GO" id="GO:0016787">
    <property type="term" value="F:hydrolase activity"/>
    <property type="evidence" value="ECO:0007669"/>
    <property type="project" value="UniProtKB-KW"/>
</dbReference>